<feature type="compositionally biased region" description="Polar residues" evidence="4">
    <location>
        <begin position="758"/>
        <end position="773"/>
    </location>
</feature>
<dbReference type="InterPro" id="IPR034085">
    <property type="entry name" value="TOG"/>
</dbReference>
<feature type="compositionally biased region" description="Polar residues" evidence="4">
    <location>
        <begin position="886"/>
        <end position="901"/>
    </location>
</feature>
<feature type="region of interest" description="Disordered" evidence="4">
    <location>
        <begin position="1654"/>
        <end position="1705"/>
    </location>
</feature>
<comment type="caution">
    <text evidence="6">The sequence shown here is derived from an EMBL/GenBank/DDBJ whole genome shotgun (WGS) entry which is preliminary data.</text>
</comment>
<feature type="domain" description="TOG" evidence="5">
    <location>
        <begin position="1996"/>
        <end position="2261"/>
    </location>
</feature>
<dbReference type="InterPro" id="IPR011989">
    <property type="entry name" value="ARM-like"/>
</dbReference>
<dbReference type="InterPro" id="IPR048491">
    <property type="entry name" value="XMAP215_CLASP_TOG"/>
</dbReference>
<protein>
    <recommendedName>
        <fullName evidence="5">TOG domain-containing protein</fullName>
    </recommendedName>
</protein>
<organism evidence="6 7">
    <name type="scientific">Cyclostephanos tholiformis</name>
    <dbReference type="NCBI Taxonomy" id="382380"/>
    <lineage>
        <taxon>Eukaryota</taxon>
        <taxon>Sar</taxon>
        <taxon>Stramenopiles</taxon>
        <taxon>Ochrophyta</taxon>
        <taxon>Bacillariophyta</taxon>
        <taxon>Coscinodiscophyceae</taxon>
        <taxon>Thalassiosirophycidae</taxon>
        <taxon>Stephanodiscales</taxon>
        <taxon>Stephanodiscaceae</taxon>
        <taxon>Cyclostephanos</taxon>
    </lineage>
</organism>
<dbReference type="Gene3D" id="1.25.10.10">
    <property type="entry name" value="Leucine-rich Repeat Variant"/>
    <property type="match status" value="5"/>
</dbReference>
<reference evidence="6 7" key="1">
    <citation type="submission" date="2024-10" db="EMBL/GenBank/DDBJ databases">
        <title>Updated reference genomes for cyclostephanoid diatoms.</title>
        <authorList>
            <person name="Roberts W.R."/>
            <person name="Alverson A.J."/>
        </authorList>
    </citation>
    <scope>NUCLEOTIDE SEQUENCE [LARGE SCALE GENOMIC DNA]</scope>
    <source>
        <strain evidence="6 7">AJA228-03</strain>
    </source>
</reference>
<dbReference type="PANTHER" id="PTHR12609">
    <property type="entry name" value="MICROTUBULE ASSOCIATED PROTEIN XMAP215"/>
    <property type="match status" value="1"/>
</dbReference>
<proteinExistence type="predicted"/>
<dbReference type="GO" id="GO:0005856">
    <property type="term" value="C:cytoskeleton"/>
    <property type="evidence" value="ECO:0007669"/>
    <property type="project" value="UniProtKB-SubCell"/>
</dbReference>
<keyword evidence="3" id="KW-0206">Cytoskeleton</keyword>
<feature type="domain" description="TOG" evidence="5">
    <location>
        <begin position="1402"/>
        <end position="1647"/>
    </location>
</feature>
<dbReference type="InterPro" id="IPR045110">
    <property type="entry name" value="XMAP215"/>
</dbReference>
<evidence type="ECO:0000256" key="4">
    <source>
        <dbReference type="SAM" id="MobiDB-lite"/>
    </source>
</evidence>
<sequence>MANNGGKAEGSYRRPTANTYSGDRGGPAKDEALLAELRAISMKSSISRFAEGSTTNDNGYGNGNGNEIIDNGGSAAPCGDDDNENSSIVNAVADGDFNMVAHGNVENEMGEGKNASFEIMGVTSSDDGMDIDIIADVVSSVEERSDCHVVEGGGDFNSALPPNAITGDRGGDALDDDLLTELKAISNRSSGGNRFDDAPTDNLLIEGKDPERSALRPPLGSRGANAIPDKKSRPLPPWKRGGAKLKSDADEDNIIVIAAPPAPAVLDPMFSTEEVVPVSIAVDSPVLAQKSTITEKANNEIIPATEQGVRSNLPKNFVGDRGGSAEDADLLAELRAISNKSTSTNRFDGDSGDSRTSITRDDNASSSIKLNKNDTTVTAKSKSKTSGEEKQSRPIPPWKQRCAEKTSMADDDVNIVVKAPSITAPLDPFGSAMLDEYGPGENDDASIISRAHRIVVKTTRQDKKKTDEVDASLKPIPPWKQKGKTTKYLSNDGIDAAIAAPPTPFEASYEVDEDEAFFPNSTSTTLADDTLPSINTFTGDRGGPAEDADLLAEVREISVKTSKYRFDDDVDTADSIIVNGNLKELNKRPLPPWKVKNDTFEVDATIARPTLPHAIDNVIDSENVASALKTAPPLAASVNPHNTFQGDRGGSAEDEALLAELQAISMKSSSNRFAGDENGVEESKVDLSAKKDSVTPASGENDVNVVPCSMKSSESIGIADQASRPLPPWKRKGAKKATVGNDLDVVVTAFPAPVKENSNNVGGFQRPPVNTYTGDRGGSAEDEELLAELRAISMKSSSNRFDGDENGVEESKVDLSAKKDSVAPVSGENDVNVVPCSMKSSESIGIADQASRPLPPWKRKGAKKATVGNDLDVVVIATPAPVKENSNNVGGFQRPPVNTYTGDRGGSAEDEELLAELRAISIKSSSNRFDGDENGVEESKVDLSAKKDSVTPISGENDVNVVPCSMKSSESIDMADQASRPLPPWKRKGAKKATVGNDLDVVVIATPAPVKENSNNVGGFQRPPVNTYTGDRGGSAEDEALLAELRAISMKSSSNRFAGEEDEASAVQIHVDGHVIDPTAASIPGEGIHACINGSSTSMPVPPMVPHVTPCSTQGGEIGAPHSKKEDEFIITLEGLDESLKSSNWQVRRASYLFLHERMMSLLIGSEPMNLLNSGGVYSSLDQAIIHALNDKNAGALDAALTLSITYADTCQNACSDDAANHIMISLLKGPAFSSTRSSTLSSTEELVLKLIEIAPEGSSSIQDIIDLIQMHGLKSAKPKVVIFSAKLILKAIQIFGASVLPIPALKASSQSLIAHSNAQAREIGIQLLAETCRALGSKGPLQSLIDNLKKAQQSQLDSLLEMEDRATIYFKSLRRNREKPVTMDSPEEALAAFKKAQEEDEARRLASRPAINLFQVLPQTCYNAKIKLEKWSEKVAALDALIGAGGEQPFKLCQPTSSIDYTQLIRELTKLLSHTHFAVCSKALAAFGMLAEGVGEQLLPNMRPLIPSFVALFKDKKVTNAVASCLDKMFANVFSFEHLLDSNALPSSIDEKKQKNALVRRNCLDYLARCIQSSGTYGTQGGITAQYANDLAKLACESLTDSDAATRKAGADVLRTLLNSKDDFIVSVAKKITSSLQATNPRALKSLVFPTNNGIDQAQSRPRSAPDKSFTRATGQEKSSERSNKVTKPNDNMPRPFPSGPGVPAEIADDMILPSFEDSVGNINALNIPKWGDDIDNGGILAGIQSSNWKARVAALNQLEEFYRYADSESALPHVPSLFVVVRDCTKSFNDLSNFNVAKAMLELFTVIFGIYSKLIRVPDGVLYVPATKLAVEKIGDRKLYDVSSSCLHSICIAKDPQRVLAVTVKTIVDVKSPLVHVALLAWFKRFCLDFGAESLSTGIQDSLLWVLKECESNNLKVREAALDVIGVMHSQLGPILQAFIKSKDIQSSTMSVLERVISDCPHDAKTQLTERMLRCVTLSVSKNPSTQPNSSSILLIPTTDLVASLKSDYLSRLNSAQGKVAWKIRRDALDEIKVIVDKCGGLIKTNGSSFPPLKQLFSALCSRLNDSQSNLKPVAATLIGSILSHVDDDSQAKLGRIVFVALLSAAMNDMKKTMREAAVSALSVGTERSSQNGGGTNLIAIEGLITCLESALTEAALKSSGLPDVLSLLSDKLDSLYSIESTQKQHSILVHTQLAKVIVLCLLSSKSETRSATDKLLSTCTKSGIVPMEDIDDEIRKLLPAQQRMVRSIIPKISKQDQELVDSFRQASSRASKSIRPLSSSQQPVRQMTSNGNQPIRPGTSSQQQVRQTIAKSIPVPAALSTHAAPASEAYDEADPLHCSTAKSTKEQRLSSLFRGDHWPEYPEDPGGTATIQTLCKSWSQLVSISSIQVLFPTSGIRSHEDAMGGCELLTRSIEYSESFLLQLDLIFKWAACALFSRDHTSGLRSLLAMLQLLLKRLSELSYVMQDSEATILLPSIFEKAGVAKSQFRDQFLDLLSSIRSEELYPLQRYGSIICMTVVAKSRSSRARSLAASECNSCIKAVGTVAIGRKGVEILAKALSLEKVIDVRMSYLDLFDSVVQKSSLEKVLELCTGDAITDKTKEMITDRCSKRPLTAPVPNYSQSMNQNDPKQLRQRTPSRRSGTRTSSISPWASKGASDEPLSSSSAVTEILKSRLQRLRDENQTTERSLLCPAPKPSTEIETYDTYLNDIKAMMNGGVESEKGLRAIHRLCLAAKNTTGESLNASQIENLRRDISSDLDLFVETLANALKFAFAHGGMQAALPRPLIEKTVEALTYVFRTPEFSTGISQHALECCLREAVHVLLDDRLDASKGAKADGTGVIVKAINKLAMRAAASPPRETTLLALISLQRSTVSSANRKKADEHQARASRVYTKLFHRVMKDEYEKSPTNRLSDVALDVLLYSLDWLLQTVEEIRLAGERYELFKNAVDMSVDLMAELVKCRGDSVRQALLQLRLPDDGLVVKLLAESERKMGLHHPQFVSVDGSDSKKARFAELVNNFAELEDGSDKQIALIALIDFKRANDIDLEASLSHLSPHFKAFILDQVGKASKENSVEDAMGSFNERMRNLRLKVGQDQVVEEPLVADKAASLRARLEALKHSSGGVAVMGGSEVVTKLVNKYLRLNASQYQDPKKRSLIHFFLVQHSNQSIQRFANWALQLRHQSIPQAFPLHTSFPYVQYGDRNSSFDAAFDQTICGVDRQAGSDAQYPIGGIDGSM</sequence>
<feature type="compositionally biased region" description="Polar residues" evidence="4">
    <location>
        <begin position="2621"/>
        <end position="2631"/>
    </location>
</feature>
<comment type="subcellular location">
    <subcellularLocation>
        <location evidence="1">Cytoplasm</location>
        <location evidence="1">Cytoskeleton</location>
    </subcellularLocation>
</comment>
<feature type="region of interest" description="Disordered" evidence="4">
    <location>
        <begin position="466"/>
        <end position="485"/>
    </location>
</feature>
<dbReference type="Proteomes" id="UP001530377">
    <property type="component" value="Unassembled WGS sequence"/>
</dbReference>
<evidence type="ECO:0000313" key="7">
    <source>
        <dbReference type="Proteomes" id="UP001530377"/>
    </source>
</evidence>
<dbReference type="SMART" id="SM01349">
    <property type="entry name" value="TOG"/>
    <property type="match status" value="4"/>
</dbReference>
<keyword evidence="2" id="KW-0963">Cytoplasm</keyword>
<name>A0ABD3S052_9STRA</name>
<feature type="compositionally biased region" description="Polar residues" evidence="4">
    <location>
        <begin position="364"/>
        <end position="374"/>
    </location>
</feature>
<feature type="region of interest" description="Disordered" evidence="4">
    <location>
        <begin position="342"/>
        <end position="400"/>
    </location>
</feature>
<feature type="region of interest" description="Disordered" evidence="4">
    <location>
        <begin position="670"/>
        <end position="706"/>
    </location>
</feature>
<feature type="region of interest" description="Disordered" evidence="4">
    <location>
        <begin position="1014"/>
        <end position="1034"/>
    </location>
</feature>
<feature type="region of interest" description="Disordered" evidence="4">
    <location>
        <begin position="188"/>
        <end position="245"/>
    </location>
</feature>
<dbReference type="Pfam" id="PF21041">
    <property type="entry name" value="XMAP215_CLASP_TOG"/>
    <property type="match status" value="1"/>
</dbReference>
<evidence type="ECO:0000256" key="1">
    <source>
        <dbReference type="ARBA" id="ARBA00004245"/>
    </source>
</evidence>
<feature type="region of interest" description="Disordered" evidence="4">
    <location>
        <begin position="971"/>
        <end position="991"/>
    </location>
</feature>
<feature type="region of interest" description="Disordered" evidence="4">
    <location>
        <begin position="47"/>
        <end position="76"/>
    </location>
</feature>
<feature type="region of interest" description="Disordered" evidence="4">
    <location>
        <begin position="1"/>
        <end position="29"/>
    </location>
</feature>
<feature type="region of interest" description="Disordered" evidence="4">
    <location>
        <begin position="886"/>
        <end position="905"/>
    </location>
</feature>
<feature type="compositionally biased region" description="Basic and acidic residues" evidence="4">
    <location>
        <begin position="347"/>
        <end position="363"/>
    </location>
</feature>
<dbReference type="SUPFAM" id="SSF48371">
    <property type="entry name" value="ARM repeat"/>
    <property type="match status" value="1"/>
</dbReference>
<evidence type="ECO:0000313" key="6">
    <source>
        <dbReference type="EMBL" id="KAL3817847.1"/>
    </source>
</evidence>
<feature type="compositionally biased region" description="Polar residues" evidence="4">
    <location>
        <begin position="2267"/>
        <end position="2307"/>
    </location>
</feature>
<feature type="compositionally biased region" description="Basic and acidic residues" evidence="4">
    <location>
        <begin position="809"/>
        <end position="821"/>
    </location>
</feature>
<feature type="domain" description="TOG" evidence="5">
    <location>
        <begin position="1720"/>
        <end position="1964"/>
    </location>
</feature>
<feature type="compositionally biased region" description="Basic residues" evidence="4">
    <location>
        <begin position="2634"/>
        <end position="2644"/>
    </location>
</feature>
<feature type="region of interest" description="Disordered" evidence="4">
    <location>
        <begin position="797"/>
        <end position="826"/>
    </location>
</feature>
<evidence type="ECO:0000256" key="3">
    <source>
        <dbReference type="ARBA" id="ARBA00023212"/>
    </source>
</evidence>
<keyword evidence="7" id="KW-1185">Reference proteome</keyword>
<evidence type="ECO:0000259" key="5">
    <source>
        <dbReference type="SMART" id="SM01349"/>
    </source>
</evidence>
<feature type="region of interest" description="Disordered" evidence="4">
    <location>
        <begin position="2265"/>
        <end position="2307"/>
    </location>
</feature>
<dbReference type="InterPro" id="IPR016024">
    <property type="entry name" value="ARM-type_fold"/>
</dbReference>
<dbReference type="EMBL" id="JALLPB020000089">
    <property type="protein sequence ID" value="KAL3817847.1"/>
    <property type="molecule type" value="Genomic_DNA"/>
</dbReference>
<feature type="compositionally biased region" description="Polar residues" evidence="4">
    <location>
        <begin position="1014"/>
        <end position="1029"/>
    </location>
</feature>
<gene>
    <name evidence="6" type="ORF">ACHAXA_004021</name>
</gene>
<accession>A0ABD3S052</accession>
<feature type="compositionally biased region" description="Polar residues" evidence="4">
    <location>
        <begin position="1654"/>
        <end position="1663"/>
    </location>
</feature>
<feature type="region of interest" description="Disordered" evidence="4">
    <location>
        <begin position="758"/>
        <end position="778"/>
    </location>
</feature>
<feature type="compositionally biased region" description="Basic and acidic residues" evidence="4">
    <location>
        <begin position="681"/>
        <end position="693"/>
    </location>
</feature>
<evidence type="ECO:0000256" key="2">
    <source>
        <dbReference type="ARBA" id="ARBA00022490"/>
    </source>
</evidence>
<feature type="region of interest" description="Disordered" evidence="4">
    <location>
        <begin position="2609"/>
        <end position="2667"/>
    </location>
</feature>
<feature type="domain" description="TOG" evidence="5">
    <location>
        <begin position="1121"/>
        <end position="1370"/>
    </location>
</feature>